<feature type="domain" description="AB hydrolase-1" evidence="2">
    <location>
        <begin position="16"/>
        <end position="112"/>
    </location>
</feature>
<dbReference type="Proteomes" id="UP001252186">
    <property type="component" value="Unassembled WGS sequence"/>
</dbReference>
<evidence type="ECO:0000259" key="2">
    <source>
        <dbReference type="Pfam" id="PF00561"/>
    </source>
</evidence>
<dbReference type="EMBL" id="JAVRHV010000003">
    <property type="protein sequence ID" value="MDT0553105.1"/>
    <property type="molecule type" value="Genomic_DNA"/>
</dbReference>
<accession>A0ABU2Y7A0</accession>
<dbReference type="GO" id="GO:0016787">
    <property type="term" value="F:hydrolase activity"/>
    <property type="evidence" value="ECO:0007669"/>
    <property type="project" value="UniProtKB-KW"/>
</dbReference>
<evidence type="ECO:0000313" key="3">
    <source>
        <dbReference type="EMBL" id="MDT0553105.1"/>
    </source>
</evidence>
<evidence type="ECO:0000256" key="1">
    <source>
        <dbReference type="ARBA" id="ARBA00022801"/>
    </source>
</evidence>
<proteinExistence type="predicted"/>
<name>A0ABU2Y7A0_9FLAO</name>
<dbReference type="RefSeq" id="WP_311593090.1">
    <property type="nucleotide sequence ID" value="NZ_JAVRHV010000003.1"/>
</dbReference>
<comment type="caution">
    <text evidence="3">The sequence shown here is derived from an EMBL/GenBank/DDBJ whole genome shotgun (WGS) entry which is preliminary data.</text>
</comment>
<reference evidence="3 4" key="1">
    <citation type="submission" date="2023-09" db="EMBL/GenBank/DDBJ databases">
        <authorList>
            <person name="Rey-Velasco X."/>
        </authorList>
    </citation>
    <scope>NUCLEOTIDE SEQUENCE [LARGE SCALE GENOMIC DNA]</scope>
    <source>
        <strain evidence="3 4">P050</strain>
    </source>
</reference>
<dbReference type="SUPFAM" id="SSF53474">
    <property type="entry name" value="alpha/beta-Hydrolases"/>
    <property type="match status" value="1"/>
</dbReference>
<dbReference type="PANTHER" id="PTHR46118:SF4">
    <property type="entry name" value="PROTEIN ABHD11"/>
    <property type="match status" value="1"/>
</dbReference>
<gene>
    <name evidence="3" type="ORF">RM519_07600</name>
</gene>
<dbReference type="PANTHER" id="PTHR46118">
    <property type="entry name" value="PROTEIN ABHD11"/>
    <property type="match status" value="1"/>
</dbReference>
<keyword evidence="4" id="KW-1185">Reference proteome</keyword>
<protein>
    <submittedName>
        <fullName evidence="3">Alpha/beta fold hydrolase</fullName>
    </submittedName>
</protein>
<evidence type="ECO:0000313" key="4">
    <source>
        <dbReference type="Proteomes" id="UP001252186"/>
    </source>
</evidence>
<dbReference type="Gene3D" id="3.40.50.1820">
    <property type="entry name" value="alpha/beta hydrolase"/>
    <property type="match status" value="1"/>
</dbReference>
<dbReference type="Pfam" id="PF00561">
    <property type="entry name" value="Abhydrolase_1"/>
    <property type="match status" value="1"/>
</dbReference>
<keyword evidence="1 3" id="KW-0378">Hydrolase</keyword>
<dbReference type="InterPro" id="IPR029058">
    <property type="entry name" value="AB_hydrolase_fold"/>
</dbReference>
<organism evidence="3 4">
    <name type="scientific">Urechidicola vernalis</name>
    <dbReference type="NCBI Taxonomy" id="3075600"/>
    <lineage>
        <taxon>Bacteria</taxon>
        <taxon>Pseudomonadati</taxon>
        <taxon>Bacteroidota</taxon>
        <taxon>Flavobacteriia</taxon>
        <taxon>Flavobacteriales</taxon>
        <taxon>Flavobacteriaceae</taxon>
        <taxon>Urechidicola</taxon>
    </lineage>
</organism>
<sequence length="257" mass="29636">MSSQLLHSRILGEGEPLLILHGFLGMGDNWKTLANKFSEHYEVHLIDQRNHGRSFHSDDFDYELLVDDLLDYVKHFGFDKVNLLGHSMGGKTVMLFAVEYPDLVDKLLVADISPRYYPPHHQDILTALNEVDFSEQKSRNDIEEVLKNYISEFGVRQFLMKNVMRIDKENFGFRFNLESLTEHYEEITVALPSFTQFDGEVLFLSGEKSGYIGSDDVGLINAHFPNAKIVTIKDGGHWLHADNPTDFYKESFQFLNR</sequence>
<dbReference type="InterPro" id="IPR000073">
    <property type="entry name" value="AB_hydrolase_1"/>
</dbReference>